<reference evidence="2" key="1">
    <citation type="submission" date="2020-10" db="EMBL/GenBank/DDBJ databases">
        <authorList>
            <person name="Gilroy R."/>
        </authorList>
    </citation>
    <scope>NUCLEOTIDE SEQUENCE</scope>
    <source>
        <strain evidence="2">2478</strain>
    </source>
</reference>
<gene>
    <name evidence="2" type="ORF">IAB80_03650</name>
</gene>
<proteinExistence type="predicted"/>
<sequence>MLKLQTPVDAGRSRIGISYSDRIMILGSCFADNVGKKMAECGFDVCVNPFGTLYNPVSVADSVRRLESGLPFSADECIQMGSGSSLICSFSHHTSFARETQEDFLENANASLDRASSFYASCGKVIVTLGTSWCFRHTEQDRIVSNCLKRDAREFTRQRLDLKSEVDILSGIVSGASSGGTSRQFIFTVSPIRHLKDGAHGNLISKATLLLAEEEICRMFPGQCEYFPAYEIMMDELRDYRFYAEDMVHPSAQAVNYIWERFCDFALADSERPVLAEKEREFRRSQHVEGRRWSSL</sequence>
<dbReference type="EMBL" id="JADILZ010000031">
    <property type="protein sequence ID" value="MBO8477967.1"/>
    <property type="molecule type" value="Genomic_DNA"/>
</dbReference>
<evidence type="ECO:0000313" key="2">
    <source>
        <dbReference type="EMBL" id="MBO8477967.1"/>
    </source>
</evidence>
<dbReference type="Pfam" id="PF08885">
    <property type="entry name" value="GSCFA"/>
    <property type="match status" value="1"/>
</dbReference>
<dbReference type="Proteomes" id="UP000823771">
    <property type="component" value="Unassembled WGS sequence"/>
</dbReference>
<evidence type="ECO:0000259" key="1">
    <source>
        <dbReference type="Pfam" id="PF08885"/>
    </source>
</evidence>
<accession>A0A9D9ISG5</accession>
<protein>
    <submittedName>
        <fullName evidence="2">GSCFA domain-containing protein</fullName>
    </submittedName>
</protein>
<evidence type="ECO:0000313" key="3">
    <source>
        <dbReference type="Proteomes" id="UP000823771"/>
    </source>
</evidence>
<feature type="domain" description="GSCFA" evidence="1">
    <location>
        <begin position="22"/>
        <end position="262"/>
    </location>
</feature>
<organism evidence="2 3">
    <name type="scientific">Candidatus Cryptobacteroides excrementipullorum</name>
    <dbReference type="NCBI Taxonomy" id="2840761"/>
    <lineage>
        <taxon>Bacteria</taxon>
        <taxon>Pseudomonadati</taxon>
        <taxon>Bacteroidota</taxon>
        <taxon>Bacteroidia</taxon>
        <taxon>Bacteroidales</taxon>
        <taxon>Candidatus Cryptobacteroides</taxon>
    </lineage>
</organism>
<dbReference type="InterPro" id="IPR014982">
    <property type="entry name" value="GSCFA"/>
</dbReference>
<name>A0A9D9ISG5_9BACT</name>
<dbReference type="AlphaFoldDB" id="A0A9D9ISG5"/>
<comment type="caution">
    <text evidence="2">The sequence shown here is derived from an EMBL/GenBank/DDBJ whole genome shotgun (WGS) entry which is preliminary data.</text>
</comment>
<reference evidence="2" key="2">
    <citation type="journal article" date="2021" name="PeerJ">
        <title>Extensive microbial diversity within the chicken gut microbiome revealed by metagenomics and culture.</title>
        <authorList>
            <person name="Gilroy R."/>
            <person name="Ravi A."/>
            <person name="Getino M."/>
            <person name="Pursley I."/>
            <person name="Horton D.L."/>
            <person name="Alikhan N.F."/>
            <person name="Baker D."/>
            <person name="Gharbi K."/>
            <person name="Hall N."/>
            <person name="Watson M."/>
            <person name="Adriaenssens E.M."/>
            <person name="Foster-Nyarko E."/>
            <person name="Jarju S."/>
            <person name="Secka A."/>
            <person name="Antonio M."/>
            <person name="Oren A."/>
            <person name="Chaudhuri R.R."/>
            <person name="La Ragione R."/>
            <person name="Hildebrand F."/>
            <person name="Pallen M.J."/>
        </authorList>
    </citation>
    <scope>NUCLEOTIDE SEQUENCE</scope>
    <source>
        <strain evidence="2">2478</strain>
    </source>
</reference>